<comment type="caution">
    <text evidence="3">The sequence shown here is derived from an EMBL/GenBank/DDBJ whole genome shotgun (WGS) entry which is preliminary data.</text>
</comment>
<dbReference type="EMBL" id="MHRP01000013">
    <property type="protein sequence ID" value="OHA27405.1"/>
    <property type="molecule type" value="Genomic_DNA"/>
</dbReference>
<sequence length="388" mass="44144">MPKKLPHFFSLRLFLVVFFAVALAIFLYFVFPTLVATTYERGVSLEGNASSLTEIFPVPWKATHLPNPAPTKALYMTSYVAGNKEIRAKLVELADTTEINTLVIDIKDYSGYVSFKVEDPTLIKIGSSKWRIPDVKEFIQELHGKNIYVIGRVAVFQDPLMVTKRPDLAVKRASDQTLVWEDYKGISWIDPGSVEYWDYMVSLGKEAYRVGFDELNFDYIRFPSDGNMTDIFYPSSDGRVKREVLADFFAYLHDHLKPTGVALSADLFGMTTTNTDDLNIGQVLEDALPYFDFIDPMVYPSHYPPTFMGFANPAVKPYEVVKYSMEQAVSRASTTPFKLRPWLQDFDLGADYTPEMVRAQIQATYDVGLTSWMLWNARNVYTGEALDK</sequence>
<dbReference type="InterPro" id="IPR017853">
    <property type="entry name" value="GH"/>
</dbReference>
<keyword evidence="1" id="KW-0472">Membrane</keyword>
<feature type="domain" description="DUF4015" evidence="2">
    <location>
        <begin position="73"/>
        <end position="381"/>
    </location>
</feature>
<dbReference type="Pfam" id="PF13200">
    <property type="entry name" value="DUF4015"/>
    <property type="match status" value="1"/>
</dbReference>
<keyword evidence="1" id="KW-0812">Transmembrane</keyword>
<dbReference type="InterPro" id="IPR025275">
    <property type="entry name" value="DUF4015"/>
</dbReference>
<dbReference type="AlphaFoldDB" id="A0A1G2MU97"/>
<organism evidence="3 4">
    <name type="scientific">Candidatus Taylorbacteria bacterium RIFCSPHIGHO2_02_FULL_45_35</name>
    <dbReference type="NCBI Taxonomy" id="1802311"/>
    <lineage>
        <taxon>Bacteria</taxon>
        <taxon>Candidatus Tayloriibacteriota</taxon>
    </lineage>
</organism>
<protein>
    <recommendedName>
        <fullName evidence="2">DUF4015 domain-containing protein</fullName>
    </recommendedName>
</protein>
<evidence type="ECO:0000256" key="1">
    <source>
        <dbReference type="SAM" id="Phobius"/>
    </source>
</evidence>
<evidence type="ECO:0000313" key="3">
    <source>
        <dbReference type="EMBL" id="OHA27405.1"/>
    </source>
</evidence>
<evidence type="ECO:0000259" key="2">
    <source>
        <dbReference type="Pfam" id="PF13200"/>
    </source>
</evidence>
<feature type="transmembrane region" description="Helical" evidence="1">
    <location>
        <begin position="12"/>
        <end position="31"/>
    </location>
</feature>
<keyword evidence="1" id="KW-1133">Transmembrane helix</keyword>
<name>A0A1G2MU97_9BACT</name>
<gene>
    <name evidence="3" type="ORF">A3D56_03885</name>
</gene>
<reference evidence="3 4" key="1">
    <citation type="journal article" date="2016" name="Nat. Commun.">
        <title>Thousands of microbial genomes shed light on interconnected biogeochemical processes in an aquifer system.</title>
        <authorList>
            <person name="Anantharaman K."/>
            <person name="Brown C.T."/>
            <person name="Hug L.A."/>
            <person name="Sharon I."/>
            <person name="Castelle C.J."/>
            <person name="Probst A.J."/>
            <person name="Thomas B.C."/>
            <person name="Singh A."/>
            <person name="Wilkins M.J."/>
            <person name="Karaoz U."/>
            <person name="Brodie E.L."/>
            <person name="Williams K.H."/>
            <person name="Hubbard S.S."/>
            <person name="Banfield J.F."/>
        </authorList>
    </citation>
    <scope>NUCLEOTIDE SEQUENCE [LARGE SCALE GENOMIC DNA]</scope>
</reference>
<dbReference type="SUPFAM" id="SSF51445">
    <property type="entry name" value="(Trans)glycosidases"/>
    <property type="match status" value="1"/>
</dbReference>
<dbReference type="Proteomes" id="UP000177943">
    <property type="component" value="Unassembled WGS sequence"/>
</dbReference>
<evidence type="ECO:0000313" key="4">
    <source>
        <dbReference type="Proteomes" id="UP000177943"/>
    </source>
</evidence>
<proteinExistence type="predicted"/>
<accession>A0A1G2MU97</accession>